<accession>A0A1B0C4R6</accession>
<evidence type="ECO:0000313" key="1">
    <source>
        <dbReference type="EnsemblMetazoa" id="GPPI049117-PA"/>
    </source>
</evidence>
<proteinExistence type="predicted"/>
<dbReference type="EnsemblMetazoa" id="GPPI049117-RA">
    <property type="protein sequence ID" value="GPPI049117-PA"/>
    <property type="gene ID" value="GPPI049117"/>
</dbReference>
<name>A0A1B0C4R6_9MUSC</name>
<sequence>MLSLTATLSPYTLQGKLTSNRTPGKAWGESMRMAGRKEKLNYLPPAIISVFSLFMCNLNGSLTVPVVTTTNTADNISKRCGI</sequence>
<dbReference type="VEuPathDB" id="VectorBase:GPPI049117"/>
<organism evidence="1 2">
    <name type="scientific">Glossina palpalis gambiensis</name>
    <dbReference type="NCBI Taxonomy" id="67801"/>
    <lineage>
        <taxon>Eukaryota</taxon>
        <taxon>Metazoa</taxon>
        <taxon>Ecdysozoa</taxon>
        <taxon>Arthropoda</taxon>
        <taxon>Hexapoda</taxon>
        <taxon>Insecta</taxon>
        <taxon>Pterygota</taxon>
        <taxon>Neoptera</taxon>
        <taxon>Endopterygota</taxon>
        <taxon>Diptera</taxon>
        <taxon>Brachycera</taxon>
        <taxon>Muscomorpha</taxon>
        <taxon>Hippoboscoidea</taxon>
        <taxon>Glossinidae</taxon>
        <taxon>Glossina</taxon>
    </lineage>
</organism>
<keyword evidence="2" id="KW-1185">Reference proteome</keyword>
<protein>
    <submittedName>
        <fullName evidence="1">Uncharacterized protein</fullName>
    </submittedName>
</protein>
<reference evidence="2" key="1">
    <citation type="submission" date="2015-01" db="EMBL/GenBank/DDBJ databases">
        <authorList>
            <person name="Aksoy S."/>
            <person name="Warren W."/>
            <person name="Wilson R.K."/>
        </authorList>
    </citation>
    <scope>NUCLEOTIDE SEQUENCE [LARGE SCALE GENOMIC DNA]</scope>
    <source>
        <strain evidence="2">IAEA</strain>
    </source>
</reference>
<dbReference type="AlphaFoldDB" id="A0A1B0C4R6"/>
<evidence type="ECO:0000313" key="2">
    <source>
        <dbReference type="Proteomes" id="UP000092460"/>
    </source>
</evidence>
<dbReference type="EMBL" id="JXJN01025618">
    <property type="status" value="NOT_ANNOTATED_CDS"/>
    <property type="molecule type" value="Genomic_DNA"/>
</dbReference>
<reference evidence="1" key="2">
    <citation type="submission" date="2020-05" db="UniProtKB">
        <authorList>
            <consortium name="EnsemblMetazoa"/>
        </authorList>
    </citation>
    <scope>IDENTIFICATION</scope>
    <source>
        <strain evidence="1">IAEA</strain>
    </source>
</reference>
<dbReference type="Proteomes" id="UP000092460">
    <property type="component" value="Unassembled WGS sequence"/>
</dbReference>